<reference evidence="1" key="1">
    <citation type="submission" date="2018-02" db="EMBL/GenBank/DDBJ databases">
        <title>Rhizophora mucronata_Transcriptome.</title>
        <authorList>
            <person name="Meera S.P."/>
            <person name="Sreeshan A."/>
            <person name="Augustine A."/>
        </authorList>
    </citation>
    <scope>NUCLEOTIDE SEQUENCE</scope>
    <source>
        <tissue evidence="1">Leaf</tissue>
    </source>
</reference>
<organism evidence="1">
    <name type="scientific">Rhizophora mucronata</name>
    <name type="common">Asiatic mangrove</name>
    <dbReference type="NCBI Taxonomy" id="61149"/>
    <lineage>
        <taxon>Eukaryota</taxon>
        <taxon>Viridiplantae</taxon>
        <taxon>Streptophyta</taxon>
        <taxon>Embryophyta</taxon>
        <taxon>Tracheophyta</taxon>
        <taxon>Spermatophyta</taxon>
        <taxon>Magnoliopsida</taxon>
        <taxon>eudicotyledons</taxon>
        <taxon>Gunneridae</taxon>
        <taxon>Pentapetalae</taxon>
        <taxon>rosids</taxon>
        <taxon>fabids</taxon>
        <taxon>Malpighiales</taxon>
        <taxon>Rhizophoraceae</taxon>
        <taxon>Rhizophora</taxon>
    </lineage>
</organism>
<proteinExistence type="predicted"/>
<protein>
    <submittedName>
        <fullName evidence="1">Uncharacterized protein</fullName>
    </submittedName>
</protein>
<name>A0A2P2QPQ3_RHIMU</name>
<accession>A0A2P2QPQ3</accession>
<evidence type="ECO:0000313" key="1">
    <source>
        <dbReference type="EMBL" id="MBX68927.1"/>
    </source>
</evidence>
<dbReference type="EMBL" id="GGEC01088443">
    <property type="protein sequence ID" value="MBX68927.1"/>
    <property type="molecule type" value="Transcribed_RNA"/>
</dbReference>
<sequence>MHPNILGTRLFVVCRMLRVFHWTLESQDSRRQTIYEMNGCKNCFALKGFRHILFF</sequence>
<dbReference type="AlphaFoldDB" id="A0A2P2QPQ3"/>